<feature type="active site" description="Nucleophile" evidence="5">
    <location>
        <position position="41"/>
    </location>
</feature>
<keyword evidence="3 5" id="KW-0819">tRNA processing</keyword>
<comment type="catalytic activity">
    <reaction evidence="1 5">
        <text>uridine(55) in tRNA = pseudouridine(55) in tRNA</text>
        <dbReference type="Rhea" id="RHEA:42532"/>
        <dbReference type="Rhea" id="RHEA-COMP:10101"/>
        <dbReference type="Rhea" id="RHEA-COMP:10102"/>
        <dbReference type="ChEBI" id="CHEBI:65314"/>
        <dbReference type="ChEBI" id="CHEBI:65315"/>
        <dbReference type="EC" id="5.4.99.25"/>
    </reaction>
</comment>
<evidence type="ECO:0000259" key="7">
    <source>
        <dbReference type="Pfam" id="PF16198"/>
    </source>
</evidence>
<evidence type="ECO:0000313" key="9">
    <source>
        <dbReference type="Proteomes" id="UP001516588"/>
    </source>
</evidence>
<accession>A0ABR9QXX7</accession>
<dbReference type="Gene3D" id="3.30.2350.10">
    <property type="entry name" value="Pseudouridine synthase"/>
    <property type="match status" value="1"/>
</dbReference>
<evidence type="ECO:0000256" key="2">
    <source>
        <dbReference type="ARBA" id="ARBA00005642"/>
    </source>
</evidence>
<dbReference type="EMBL" id="JADCKA010000008">
    <property type="protein sequence ID" value="MBE5035732.1"/>
    <property type="molecule type" value="Genomic_DNA"/>
</dbReference>
<evidence type="ECO:0000313" key="8">
    <source>
        <dbReference type="EMBL" id="MBE5035732.1"/>
    </source>
</evidence>
<dbReference type="InterPro" id="IPR002501">
    <property type="entry name" value="PsdUridine_synth_N"/>
</dbReference>
<comment type="similarity">
    <text evidence="2 5">Belongs to the pseudouridine synthase TruB family. Type 1 subfamily.</text>
</comment>
<protein>
    <recommendedName>
        <fullName evidence="5">tRNA pseudouridine synthase B</fullName>
        <ecNumber evidence="5">5.4.99.25</ecNumber>
    </recommendedName>
    <alternativeName>
        <fullName evidence="5">tRNA pseudouridine(55) synthase</fullName>
        <shortName evidence="5">Psi55 synthase</shortName>
    </alternativeName>
    <alternativeName>
        <fullName evidence="5">tRNA pseudouridylate synthase</fullName>
    </alternativeName>
    <alternativeName>
        <fullName evidence="5">tRNA-uridine isomerase</fullName>
    </alternativeName>
</protein>
<gene>
    <name evidence="5 8" type="primary">truB</name>
    <name evidence="8" type="ORF">INF20_05485</name>
</gene>
<dbReference type="HAMAP" id="MF_01080">
    <property type="entry name" value="TruB_bact"/>
    <property type="match status" value="1"/>
</dbReference>
<proteinExistence type="inferred from homology"/>
<reference evidence="8 9" key="1">
    <citation type="submission" date="2020-10" db="EMBL/GenBank/DDBJ databases">
        <title>ChiBAC.</title>
        <authorList>
            <person name="Zenner C."/>
            <person name="Hitch T.C.A."/>
            <person name="Clavel T."/>
        </authorList>
    </citation>
    <scope>NUCLEOTIDE SEQUENCE [LARGE SCALE GENOMIC DNA]</scope>
    <source>
        <strain evidence="8 9">DSM 108706</strain>
    </source>
</reference>
<dbReference type="CDD" id="cd02573">
    <property type="entry name" value="PseudoU_synth_EcTruB"/>
    <property type="match status" value="1"/>
</dbReference>
<dbReference type="PANTHER" id="PTHR13767">
    <property type="entry name" value="TRNA-PSEUDOURIDINE SYNTHASE"/>
    <property type="match status" value="1"/>
</dbReference>
<dbReference type="SUPFAM" id="SSF55120">
    <property type="entry name" value="Pseudouridine synthase"/>
    <property type="match status" value="1"/>
</dbReference>
<comment type="caution">
    <text evidence="8">The sequence shown here is derived from an EMBL/GenBank/DDBJ whole genome shotgun (WGS) entry which is preliminary data.</text>
</comment>
<evidence type="ECO:0000259" key="6">
    <source>
        <dbReference type="Pfam" id="PF01509"/>
    </source>
</evidence>
<organism evidence="8 9">
    <name type="scientific">Gallibacter intestinalis</name>
    <dbReference type="NCBI Taxonomy" id="2779356"/>
    <lineage>
        <taxon>Bacteria</taxon>
        <taxon>Bacillati</taxon>
        <taxon>Bacillota</taxon>
        <taxon>Clostridia</taxon>
        <taxon>Eubacteriales</taxon>
        <taxon>Eubacteriaceae</taxon>
        <taxon>Gallibacter</taxon>
    </lineage>
</organism>
<comment type="function">
    <text evidence="5">Responsible for synthesis of pseudouridine from uracil-55 in the psi GC loop of transfer RNAs.</text>
</comment>
<name>A0ABR9QXX7_9FIRM</name>
<keyword evidence="4 5" id="KW-0413">Isomerase</keyword>
<dbReference type="InterPro" id="IPR032819">
    <property type="entry name" value="TruB_C"/>
</dbReference>
<feature type="domain" description="Pseudouridine synthase II N-terminal" evidence="6">
    <location>
        <begin position="26"/>
        <end position="176"/>
    </location>
</feature>
<dbReference type="GO" id="GO:0160148">
    <property type="term" value="F:tRNA pseudouridine(55) synthase activity"/>
    <property type="evidence" value="ECO:0007669"/>
    <property type="project" value="UniProtKB-EC"/>
</dbReference>
<evidence type="ECO:0000256" key="4">
    <source>
        <dbReference type="ARBA" id="ARBA00023235"/>
    </source>
</evidence>
<evidence type="ECO:0000256" key="5">
    <source>
        <dbReference type="HAMAP-Rule" id="MF_01080"/>
    </source>
</evidence>
<feature type="domain" description="tRNA pseudouridylate synthase B C-terminal" evidence="7">
    <location>
        <begin position="177"/>
        <end position="232"/>
    </location>
</feature>
<dbReference type="RefSeq" id="WP_226385379.1">
    <property type="nucleotide sequence ID" value="NZ_JADCKA010000008.1"/>
</dbReference>
<sequence length="307" mass="34147">MDNINGVVVVNKPQNWTSHDCVAVVRRVIGVKRVGHTGTLDPMATGVLPVCVGIAARINEYLDYDTKTYDCVMKLGIITDTLDIWGEVLEERPVPDMDEAVIAETIMGFTGEISQIPPKYSALKVAGKKLYEYARAGQEVEIKPRKINIKHISVNNIDLENKEISFTVECSKGTYIRSLCADIGEKLGCGACMSGLVRTKTGVFTLDDTVDIEAVKKMSREELVSKLFPTDYPLVQFGRVELSANRAKDFVNGKKIPKRDLTIVRESSRDDFYNVYFNDTFLGVAKLVKGVLSAHKVFDVRMQNVSI</sequence>
<evidence type="ECO:0000256" key="3">
    <source>
        <dbReference type="ARBA" id="ARBA00022694"/>
    </source>
</evidence>
<dbReference type="EC" id="5.4.99.25" evidence="5"/>
<dbReference type="Pfam" id="PF16198">
    <property type="entry name" value="TruB_C_2"/>
    <property type="match status" value="1"/>
</dbReference>
<dbReference type="NCBIfam" id="TIGR00431">
    <property type="entry name" value="TruB"/>
    <property type="match status" value="1"/>
</dbReference>
<dbReference type="InterPro" id="IPR014780">
    <property type="entry name" value="tRNA_psdUridine_synth_TruB"/>
</dbReference>
<dbReference type="InterPro" id="IPR020103">
    <property type="entry name" value="PsdUridine_synth_cat_dom_sf"/>
</dbReference>
<evidence type="ECO:0000256" key="1">
    <source>
        <dbReference type="ARBA" id="ARBA00000385"/>
    </source>
</evidence>
<dbReference type="Pfam" id="PF01509">
    <property type="entry name" value="TruB_N"/>
    <property type="match status" value="1"/>
</dbReference>
<dbReference type="Proteomes" id="UP001516588">
    <property type="component" value="Unassembled WGS sequence"/>
</dbReference>
<keyword evidence="9" id="KW-1185">Reference proteome</keyword>
<dbReference type="PANTHER" id="PTHR13767:SF2">
    <property type="entry name" value="PSEUDOURIDYLATE SYNTHASE TRUB1"/>
    <property type="match status" value="1"/>
</dbReference>